<evidence type="ECO:0000313" key="3">
    <source>
        <dbReference type="Proteomes" id="UP001221898"/>
    </source>
</evidence>
<sequence length="109" mass="11571">MPTSACNTTTDMEACEDLKAMGRDNDDVISDSPEAGQEGGLGRAESGFCSQHSPALPYPDCLIRIPTERARRGPAREAGRSHTPPLEGEVASLTRPTVQGSGPTPRKHL</sequence>
<feature type="compositionally biased region" description="Basic and acidic residues" evidence="1">
    <location>
        <begin position="66"/>
        <end position="80"/>
    </location>
</feature>
<keyword evidence="3" id="KW-1185">Reference proteome</keyword>
<evidence type="ECO:0000313" key="2">
    <source>
        <dbReference type="EMBL" id="KAJ8400766.1"/>
    </source>
</evidence>
<gene>
    <name evidence="2" type="ORF">AAFF_G00391200</name>
</gene>
<reference evidence="2" key="1">
    <citation type="journal article" date="2023" name="Science">
        <title>Genome structures resolve the early diversification of teleost fishes.</title>
        <authorList>
            <person name="Parey E."/>
            <person name="Louis A."/>
            <person name="Montfort J."/>
            <person name="Bouchez O."/>
            <person name="Roques C."/>
            <person name="Iampietro C."/>
            <person name="Lluch J."/>
            <person name="Castinel A."/>
            <person name="Donnadieu C."/>
            <person name="Desvignes T."/>
            <person name="Floi Bucao C."/>
            <person name="Jouanno E."/>
            <person name="Wen M."/>
            <person name="Mejri S."/>
            <person name="Dirks R."/>
            <person name="Jansen H."/>
            <person name="Henkel C."/>
            <person name="Chen W.J."/>
            <person name="Zahm M."/>
            <person name="Cabau C."/>
            <person name="Klopp C."/>
            <person name="Thompson A.W."/>
            <person name="Robinson-Rechavi M."/>
            <person name="Braasch I."/>
            <person name="Lecointre G."/>
            <person name="Bobe J."/>
            <person name="Postlethwait J.H."/>
            <person name="Berthelot C."/>
            <person name="Roest Crollius H."/>
            <person name="Guiguen Y."/>
        </authorList>
    </citation>
    <scope>NUCLEOTIDE SEQUENCE</scope>
    <source>
        <strain evidence="2">NC1722</strain>
    </source>
</reference>
<feature type="region of interest" description="Disordered" evidence="1">
    <location>
        <begin position="21"/>
        <end position="109"/>
    </location>
</feature>
<dbReference type="EMBL" id="JAINUG010000074">
    <property type="protein sequence ID" value="KAJ8400766.1"/>
    <property type="molecule type" value="Genomic_DNA"/>
</dbReference>
<accession>A0AAD7WKV5</accession>
<organism evidence="2 3">
    <name type="scientific">Aldrovandia affinis</name>
    <dbReference type="NCBI Taxonomy" id="143900"/>
    <lineage>
        <taxon>Eukaryota</taxon>
        <taxon>Metazoa</taxon>
        <taxon>Chordata</taxon>
        <taxon>Craniata</taxon>
        <taxon>Vertebrata</taxon>
        <taxon>Euteleostomi</taxon>
        <taxon>Actinopterygii</taxon>
        <taxon>Neopterygii</taxon>
        <taxon>Teleostei</taxon>
        <taxon>Notacanthiformes</taxon>
        <taxon>Halosauridae</taxon>
        <taxon>Aldrovandia</taxon>
    </lineage>
</organism>
<name>A0AAD7WKV5_9TELE</name>
<proteinExistence type="predicted"/>
<comment type="caution">
    <text evidence="2">The sequence shown here is derived from an EMBL/GenBank/DDBJ whole genome shotgun (WGS) entry which is preliminary data.</text>
</comment>
<protein>
    <submittedName>
        <fullName evidence="2">Uncharacterized protein</fullName>
    </submittedName>
</protein>
<dbReference type="AlphaFoldDB" id="A0AAD7WKV5"/>
<evidence type="ECO:0000256" key="1">
    <source>
        <dbReference type="SAM" id="MobiDB-lite"/>
    </source>
</evidence>
<dbReference type="Proteomes" id="UP001221898">
    <property type="component" value="Unassembled WGS sequence"/>
</dbReference>